<reference evidence="1" key="1">
    <citation type="journal article" date="2014" name="Front. Microbiol.">
        <title>High frequency of phylogenetically diverse reductive dehalogenase-homologous genes in deep subseafloor sedimentary metagenomes.</title>
        <authorList>
            <person name="Kawai M."/>
            <person name="Futagami T."/>
            <person name="Toyoda A."/>
            <person name="Takaki Y."/>
            <person name="Nishi S."/>
            <person name="Hori S."/>
            <person name="Arai W."/>
            <person name="Tsubouchi T."/>
            <person name="Morono Y."/>
            <person name="Uchiyama I."/>
            <person name="Ito T."/>
            <person name="Fujiyama A."/>
            <person name="Inagaki F."/>
            <person name="Takami H."/>
        </authorList>
    </citation>
    <scope>NUCLEOTIDE SEQUENCE</scope>
    <source>
        <strain evidence="1">Expedition CK06-06</strain>
    </source>
</reference>
<protein>
    <recommendedName>
        <fullName evidence="2">Sulfotransferase domain-containing protein</fullName>
    </recommendedName>
</protein>
<dbReference type="GO" id="GO:0008146">
    <property type="term" value="F:sulfotransferase activity"/>
    <property type="evidence" value="ECO:0007669"/>
    <property type="project" value="InterPro"/>
</dbReference>
<dbReference type="GO" id="GO:0016020">
    <property type="term" value="C:membrane"/>
    <property type="evidence" value="ECO:0007669"/>
    <property type="project" value="InterPro"/>
</dbReference>
<sequence length="201" mass="23842">MHYKGVLGSMGEKTTIIFLHIRKTSGSSINKILRAQNCKVAYKRWEQIYTKGYPFINSCWKKGWKKEGVGAARLRRIRNKLKKIHNFLYYKSHNAWPDIISGHIPYGVHEEWGIQNYSYFTFLRHPVERWKSMFLDDIQEEDVYLQFKKCKKKTHLFLEMCLKQSIGDNVMVRQLSNGENIDQIKNKTSKDFGYYGIFSRA</sequence>
<dbReference type="InterPro" id="IPR027417">
    <property type="entry name" value="P-loop_NTPase"/>
</dbReference>
<gene>
    <name evidence="1" type="ORF">S01H1_45669</name>
</gene>
<evidence type="ECO:0000313" key="1">
    <source>
        <dbReference type="EMBL" id="GAG01859.1"/>
    </source>
</evidence>
<dbReference type="Gene3D" id="3.40.50.300">
    <property type="entry name" value="P-loop containing nucleotide triphosphate hydrolases"/>
    <property type="match status" value="1"/>
</dbReference>
<dbReference type="InterPro" id="IPR005331">
    <property type="entry name" value="Sulfotransferase"/>
</dbReference>
<dbReference type="Pfam" id="PF03567">
    <property type="entry name" value="Sulfotransfer_2"/>
    <property type="match status" value="1"/>
</dbReference>
<dbReference type="AlphaFoldDB" id="X0U7T3"/>
<dbReference type="EMBL" id="BARS01029201">
    <property type="protein sequence ID" value="GAG01859.1"/>
    <property type="molecule type" value="Genomic_DNA"/>
</dbReference>
<organism evidence="1">
    <name type="scientific">marine sediment metagenome</name>
    <dbReference type="NCBI Taxonomy" id="412755"/>
    <lineage>
        <taxon>unclassified sequences</taxon>
        <taxon>metagenomes</taxon>
        <taxon>ecological metagenomes</taxon>
    </lineage>
</organism>
<proteinExistence type="predicted"/>
<name>X0U7T3_9ZZZZ</name>
<accession>X0U7T3</accession>
<comment type="caution">
    <text evidence="1">The sequence shown here is derived from an EMBL/GenBank/DDBJ whole genome shotgun (WGS) entry which is preliminary data.</text>
</comment>
<feature type="non-terminal residue" evidence="1">
    <location>
        <position position="201"/>
    </location>
</feature>
<evidence type="ECO:0008006" key="2">
    <source>
        <dbReference type="Google" id="ProtNLM"/>
    </source>
</evidence>